<organism evidence="5 6">
    <name type="scientific">Petrotoga olearia DSM 13574</name>
    <dbReference type="NCBI Taxonomy" id="1122955"/>
    <lineage>
        <taxon>Bacteria</taxon>
        <taxon>Thermotogati</taxon>
        <taxon>Thermotogota</taxon>
        <taxon>Thermotogae</taxon>
        <taxon>Petrotogales</taxon>
        <taxon>Petrotogaceae</taxon>
        <taxon>Petrotoga</taxon>
    </lineage>
</organism>
<sequence>MTKVMRQDRILEILEREKSANIEDLARELDVSMVTLRRDISELYKKGLIEKFYGGIRKKRNNLSEAQFFERMKLNQDKKEKIAELALKFITRDSTLFLDASSTCYILAQKIAQKKEFLNIVTNNLYTALALCENPTHNVVVAGGTLDNKNGVTVGVIPENMMKEIRVEKAFFSCSAFSFEEGTFENLPQSASIKKIVAENCNEIYMLVDSSKFGKKSIMKTFEIEEIDKFITDTFNEDLYKIFSDKFVY</sequence>
<evidence type="ECO:0000313" key="5">
    <source>
        <dbReference type="EMBL" id="PNR95155.1"/>
    </source>
</evidence>
<dbReference type="Proteomes" id="UP000236434">
    <property type="component" value="Unassembled WGS sequence"/>
</dbReference>
<dbReference type="EMBL" id="AZRL01000022">
    <property type="protein sequence ID" value="PNR95155.1"/>
    <property type="molecule type" value="Genomic_DNA"/>
</dbReference>
<keyword evidence="1" id="KW-0805">Transcription regulation</keyword>
<dbReference type="InterPro" id="IPR014036">
    <property type="entry name" value="DeoR-like_C"/>
</dbReference>
<comment type="caution">
    <text evidence="5">The sequence shown here is derived from an EMBL/GenBank/DDBJ whole genome shotgun (WGS) entry which is preliminary data.</text>
</comment>
<evidence type="ECO:0000256" key="1">
    <source>
        <dbReference type="ARBA" id="ARBA00023015"/>
    </source>
</evidence>
<accession>A0A2K1NX93</accession>
<feature type="domain" description="HTH deoR-type" evidence="4">
    <location>
        <begin position="3"/>
        <end position="58"/>
    </location>
</feature>
<dbReference type="PROSITE" id="PS51000">
    <property type="entry name" value="HTH_DEOR_2"/>
    <property type="match status" value="1"/>
</dbReference>
<dbReference type="GO" id="GO:0003700">
    <property type="term" value="F:DNA-binding transcription factor activity"/>
    <property type="evidence" value="ECO:0007669"/>
    <property type="project" value="InterPro"/>
</dbReference>
<dbReference type="GO" id="GO:0003677">
    <property type="term" value="F:DNA binding"/>
    <property type="evidence" value="ECO:0007669"/>
    <property type="project" value="UniProtKB-KW"/>
</dbReference>
<dbReference type="InterPro" id="IPR050313">
    <property type="entry name" value="Carb_Metab_HTH_regulators"/>
</dbReference>
<dbReference type="Gene3D" id="3.40.50.1360">
    <property type="match status" value="1"/>
</dbReference>
<dbReference type="PANTHER" id="PTHR30363">
    <property type="entry name" value="HTH-TYPE TRANSCRIPTIONAL REGULATOR SRLR-RELATED"/>
    <property type="match status" value="1"/>
</dbReference>
<name>A0A2K1NX93_9BACT</name>
<keyword evidence="2" id="KW-0238">DNA-binding</keyword>
<evidence type="ECO:0000256" key="3">
    <source>
        <dbReference type="ARBA" id="ARBA00023163"/>
    </source>
</evidence>
<dbReference type="SUPFAM" id="SSF46785">
    <property type="entry name" value="Winged helix' DNA-binding domain"/>
    <property type="match status" value="1"/>
</dbReference>
<dbReference type="SUPFAM" id="SSF100950">
    <property type="entry name" value="NagB/RpiA/CoA transferase-like"/>
    <property type="match status" value="1"/>
</dbReference>
<dbReference type="InterPro" id="IPR036388">
    <property type="entry name" value="WH-like_DNA-bd_sf"/>
</dbReference>
<dbReference type="CDD" id="cd00090">
    <property type="entry name" value="HTH_ARSR"/>
    <property type="match status" value="1"/>
</dbReference>
<dbReference type="InterPro" id="IPR011991">
    <property type="entry name" value="ArsR-like_HTH"/>
</dbReference>
<dbReference type="Gene3D" id="1.10.10.10">
    <property type="entry name" value="Winged helix-like DNA-binding domain superfamily/Winged helix DNA-binding domain"/>
    <property type="match status" value="1"/>
</dbReference>
<dbReference type="Pfam" id="PF08220">
    <property type="entry name" value="HTH_DeoR"/>
    <property type="match status" value="1"/>
</dbReference>
<dbReference type="RefSeq" id="WP_169925018.1">
    <property type="nucleotide sequence ID" value="NZ_AZRL01000022.1"/>
</dbReference>
<evidence type="ECO:0000256" key="2">
    <source>
        <dbReference type="ARBA" id="ARBA00023125"/>
    </source>
</evidence>
<dbReference type="SMART" id="SM01134">
    <property type="entry name" value="DeoRC"/>
    <property type="match status" value="1"/>
</dbReference>
<dbReference type="PROSITE" id="PS00894">
    <property type="entry name" value="HTH_DEOR_1"/>
    <property type="match status" value="1"/>
</dbReference>
<dbReference type="InterPro" id="IPR018356">
    <property type="entry name" value="Tscrpt_reg_HTH_DeoR_CS"/>
</dbReference>
<dbReference type="InterPro" id="IPR037171">
    <property type="entry name" value="NagB/RpiA_transferase-like"/>
</dbReference>
<evidence type="ECO:0000313" key="6">
    <source>
        <dbReference type="Proteomes" id="UP000236434"/>
    </source>
</evidence>
<protein>
    <recommendedName>
        <fullName evidence="4">HTH deoR-type domain-containing protein</fullName>
    </recommendedName>
</protein>
<gene>
    <name evidence="5" type="ORF">X929_09065</name>
</gene>
<dbReference type="SMART" id="SM00420">
    <property type="entry name" value="HTH_DEOR"/>
    <property type="match status" value="1"/>
</dbReference>
<dbReference type="InterPro" id="IPR036390">
    <property type="entry name" value="WH_DNA-bd_sf"/>
</dbReference>
<dbReference type="PANTHER" id="PTHR30363:SF44">
    <property type="entry name" value="AGA OPERON TRANSCRIPTIONAL REPRESSOR-RELATED"/>
    <property type="match status" value="1"/>
</dbReference>
<dbReference type="PRINTS" id="PR00037">
    <property type="entry name" value="HTHLACR"/>
</dbReference>
<keyword evidence="3" id="KW-0804">Transcription</keyword>
<reference evidence="5 6" key="1">
    <citation type="submission" date="2013-12" db="EMBL/GenBank/DDBJ databases">
        <title>Comparative genomics of Petrotoga isolates.</title>
        <authorList>
            <person name="Nesbo C.L."/>
            <person name="Charchuk R."/>
            <person name="Chow K."/>
        </authorList>
    </citation>
    <scope>NUCLEOTIDE SEQUENCE [LARGE SCALE GENOMIC DNA]</scope>
    <source>
        <strain evidence="5 6">DSM 13574</strain>
    </source>
</reference>
<dbReference type="AlphaFoldDB" id="A0A2K1NX93"/>
<evidence type="ECO:0000259" key="4">
    <source>
        <dbReference type="PROSITE" id="PS51000"/>
    </source>
</evidence>
<dbReference type="InterPro" id="IPR001034">
    <property type="entry name" value="DeoR_HTH"/>
</dbReference>
<proteinExistence type="predicted"/>
<dbReference type="Pfam" id="PF00455">
    <property type="entry name" value="DeoRC"/>
    <property type="match status" value="1"/>
</dbReference>